<organism evidence="2 3">
    <name type="scientific">Nostocoides australiense Ben110</name>
    <dbReference type="NCBI Taxonomy" id="1193182"/>
    <lineage>
        <taxon>Bacteria</taxon>
        <taxon>Bacillati</taxon>
        <taxon>Actinomycetota</taxon>
        <taxon>Actinomycetes</taxon>
        <taxon>Micrococcales</taxon>
        <taxon>Intrasporangiaceae</taxon>
        <taxon>Nostocoides</taxon>
    </lineage>
</organism>
<feature type="region of interest" description="Disordered" evidence="1">
    <location>
        <begin position="1"/>
        <end position="26"/>
    </location>
</feature>
<name>W6K406_9MICO</name>
<dbReference type="EMBL" id="CAJA01000334">
    <property type="protein sequence ID" value="CCH74179.1"/>
    <property type="molecule type" value="Genomic_DNA"/>
</dbReference>
<feature type="compositionally biased region" description="Basic and acidic residues" evidence="1">
    <location>
        <begin position="1"/>
        <end position="16"/>
    </location>
</feature>
<protein>
    <submittedName>
        <fullName evidence="2">Uncharacterized protein</fullName>
    </submittedName>
</protein>
<evidence type="ECO:0000256" key="1">
    <source>
        <dbReference type="SAM" id="MobiDB-lite"/>
    </source>
</evidence>
<comment type="caution">
    <text evidence="2">The sequence shown here is derived from an EMBL/GenBank/DDBJ whole genome shotgun (WGS) entry which is preliminary data.</text>
</comment>
<dbReference type="AlphaFoldDB" id="W6K406"/>
<sequence>MCTDKGDKEQNADDKLNSWSFAALDS</sequence>
<keyword evidence="3" id="KW-1185">Reference proteome</keyword>
<evidence type="ECO:0000313" key="2">
    <source>
        <dbReference type="EMBL" id="CCH74179.1"/>
    </source>
</evidence>
<proteinExistence type="predicted"/>
<evidence type="ECO:0000313" key="3">
    <source>
        <dbReference type="Proteomes" id="UP000035763"/>
    </source>
</evidence>
<dbReference type="STRING" id="1193182.BN11_40018"/>
<reference evidence="2 3" key="1">
    <citation type="journal article" date="2013" name="ISME J.">
        <title>A metabolic model for members of the genus Tetrasphaera involved in enhanced biological phosphorus removal.</title>
        <authorList>
            <person name="Kristiansen R."/>
            <person name="Nguyen H.T.T."/>
            <person name="Saunders A.M."/>
            <person name="Nielsen J.L."/>
            <person name="Wimmer R."/>
            <person name="Le V.Q."/>
            <person name="McIlroy S.J."/>
            <person name="Petrovski S."/>
            <person name="Seviour R.J."/>
            <person name="Calteau A."/>
            <person name="Nielsen K.L."/>
            <person name="Nielsen P.H."/>
        </authorList>
    </citation>
    <scope>NUCLEOTIDE SEQUENCE [LARGE SCALE GENOMIC DNA]</scope>
    <source>
        <strain evidence="2 3">Ben110</strain>
    </source>
</reference>
<gene>
    <name evidence="2" type="ORF">BN11_40018</name>
</gene>
<accession>W6K406</accession>
<dbReference type="Proteomes" id="UP000035763">
    <property type="component" value="Unassembled WGS sequence"/>
</dbReference>